<dbReference type="Pfam" id="PF13947">
    <property type="entry name" value="GUB_WAK_bind"/>
    <property type="match status" value="1"/>
</dbReference>
<dbReference type="PANTHER" id="PTHR33138">
    <property type="entry name" value="OS01G0690200 PROTEIN"/>
    <property type="match status" value="1"/>
</dbReference>
<keyword evidence="4" id="KW-0325">Glycoprotein</keyword>
<comment type="caution">
    <text evidence="10">The sequence shown here is derived from an EMBL/GenBank/DDBJ whole genome shotgun (WGS) entry which is preliminary data.</text>
</comment>
<feature type="chain" id="PRO_5043326899" description="non-specific serine/threonine protein kinase" evidence="7">
    <location>
        <begin position="30"/>
        <end position="223"/>
    </location>
</feature>
<comment type="subcellular location">
    <subcellularLocation>
        <location evidence="1">Membrane</location>
        <topology evidence="1">Single-pass membrane protein</topology>
    </subcellularLocation>
</comment>
<name>A0AAV3PKM8_LITER</name>
<dbReference type="InterPro" id="IPR025287">
    <property type="entry name" value="WAK_GUB"/>
</dbReference>
<organism evidence="10 11">
    <name type="scientific">Lithospermum erythrorhizon</name>
    <name type="common">Purple gromwell</name>
    <name type="synonym">Lithospermum officinale var. erythrorhizon</name>
    <dbReference type="NCBI Taxonomy" id="34254"/>
    <lineage>
        <taxon>Eukaryota</taxon>
        <taxon>Viridiplantae</taxon>
        <taxon>Streptophyta</taxon>
        <taxon>Embryophyta</taxon>
        <taxon>Tracheophyta</taxon>
        <taxon>Spermatophyta</taxon>
        <taxon>Magnoliopsida</taxon>
        <taxon>eudicotyledons</taxon>
        <taxon>Gunneridae</taxon>
        <taxon>Pentapetalae</taxon>
        <taxon>asterids</taxon>
        <taxon>lamiids</taxon>
        <taxon>Boraginales</taxon>
        <taxon>Boraginaceae</taxon>
        <taxon>Boraginoideae</taxon>
        <taxon>Lithospermeae</taxon>
        <taxon>Lithospermum</taxon>
    </lineage>
</organism>
<sequence length="223" mass="25434">MKQTNQCFVTLCLTLHVVLVVLLGVPCSCVDEYYELCVTQRCSAGPNISYPFRIPTETSNYCGYPGFELNCSSFGYPLLRLHDQDYVVEDIPMKPIQQDRTYSYLHFLSGCNMSMEAMVSDIERYEIGCSNEKSGLVMYDEDQNLEKALEGCGGFDKNNVKNEYEDVMKKGFELTWLVSDCKECRASGGRCGYNVNTYHFECFCTDRPHSATCQPSKSYNFFI</sequence>
<evidence type="ECO:0000256" key="4">
    <source>
        <dbReference type="ARBA" id="ARBA00023180"/>
    </source>
</evidence>
<dbReference type="InterPro" id="IPR032872">
    <property type="entry name" value="WAK_assoc_C"/>
</dbReference>
<reference evidence="10 11" key="1">
    <citation type="submission" date="2024-01" db="EMBL/GenBank/DDBJ databases">
        <title>The complete chloroplast genome sequence of Lithospermum erythrorhizon: insights into the phylogenetic relationship among Boraginaceae species and the maternal lineages of purple gromwells.</title>
        <authorList>
            <person name="Okada T."/>
            <person name="Watanabe K."/>
        </authorList>
    </citation>
    <scope>NUCLEOTIDE SEQUENCE [LARGE SCALE GENOMIC DNA]</scope>
</reference>
<evidence type="ECO:0000259" key="8">
    <source>
        <dbReference type="Pfam" id="PF13947"/>
    </source>
</evidence>
<evidence type="ECO:0000256" key="5">
    <source>
        <dbReference type="ARBA" id="ARBA00047899"/>
    </source>
</evidence>
<accession>A0AAV3PKM8</accession>
<protein>
    <recommendedName>
        <fullName evidence="2">non-specific serine/threonine protein kinase</fullName>
        <ecNumber evidence="2">2.7.11.1</ecNumber>
    </recommendedName>
</protein>
<dbReference type="AlphaFoldDB" id="A0AAV3PKM8"/>
<evidence type="ECO:0000256" key="6">
    <source>
        <dbReference type="ARBA" id="ARBA00048679"/>
    </source>
</evidence>
<evidence type="ECO:0000259" key="9">
    <source>
        <dbReference type="Pfam" id="PF14380"/>
    </source>
</evidence>
<dbReference type="EC" id="2.7.11.1" evidence="2"/>
<evidence type="ECO:0000256" key="7">
    <source>
        <dbReference type="SAM" id="SignalP"/>
    </source>
</evidence>
<proteinExistence type="predicted"/>
<feature type="signal peptide" evidence="7">
    <location>
        <begin position="1"/>
        <end position="29"/>
    </location>
</feature>
<feature type="domain" description="Wall-associated receptor kinase C-terminal" evidence="9">
    <location>
        <begin position="155"/>
        <end position="207"/>
    </location>
</feature>
<gene>
    <name evidence="10" type="ORF">LIER_10828</name>
</gene>
<evidence type="ECO:0000256" key="1">
    <source>
        <dbReference type="ARBA" id="ARBA00004167"/>
    </source>
</evidence>
<dbReference type="Proteomes" id="UP001454036">
    <property type="component" value="Unassembled WGS sequence"/>
</dbReference>
<keyword evidence="11" id="KW-1185">Reference proteome</keyword>
<evidence type="ECO:0000256" key="2">
    <source>
        <dbReference type="ARBA" id="ARBA00012513"/>
    </source>
</evidence>
<comment type="catalytic activity">
    <reaction evidence="5">
        <text>L-threonyl-[protein] + ATP = O-phospho-L-threonyl-[protein] + ADP + H(+)</text>
        <dbReference type="Rhea" id="RHEA:46608"/>
        <dbReference type="Rhea" id="RHEA-COMP:11060"/>
        <dbReference type="Rhea" id="RHEA-COMP:11605"/>
        <dbReference type="ChEBI" id="CHEBI:15378"/>
        <dbReference type="ChEBI" id="CHEBI:30013"/>
        <dbReference type="ChEBI" id="CHEBI:30616"/>
        <dbReference type="ChEBI" id="CHEBI:61977"/>
        <dbReference type="ChEBI" id="CHEBI:456216"/>
        <dbReference type="EC" id="2.7.11.1"/>
    </reaction>
</comment>
<evidence type="ECO:0000256" key="3">
    <source>
        <dbReference type="ARBA" id="ARBA00022729"/>
    </source>
</evidence>
<dbReference type="GO" id="GO:0016020">
    <property type="term" value="C:membrane"/>
    <property type="evidence" value="ECO:0007669"/>
    <property type="project" value="UniProtKB-SubCell"/>
</dbReference>
<dbReference type="Pfam" id="PF14380">
    <property type="entry name" value="WAK_assoc"/>
    <property type="match status" value="1"/>
</dbReference>
<keyword evidence="3 7" id="KW-0732">Signal</keyword>
<dbReference type="EMBL" id="BAABME010001962">
    <property type="protein sequence ID" value="GAA0152317.1"/>
    <property type="molecule type" value="Genomic_DNA"/>
</dbReference>
<dbReference type="GO" id="GO:0004674">
    <property type="term" value="F:protein serine/threonine kinase activity"/>
    <property type="evidence" value="ECO:0007669"/>
    <property type="project" value="UniProtKB-EC"/>
</dbReference>
<dbReference type="GO" id="GO:0030247">
    <property type="term" value="F:polysaccharide binding"/>
    <property type="evidence" value="ECO:0007669"/>
    <property type="project" value="InterPro"/>
</dbReference>
<evidence type="ECO:0000313" key="11">
    <source>
        <dbReference type="Proteomes" id="UP001454036"/>
    </source>
</evidence>
<comment type="catalytic activity">
    <reaction evidence="6">
        <text>L-seryl-[protein] + ATP = O-phospho-L-seryl-[protein] + ADP + H(+)</text>
        <dbReference type="Rhea" id="RHEA:17989"/>
        <dbReference type="Rhea" id="RHEA-COMP:9863"/>
        <dbReference type="Rhea" id="RHEA-COMP:11604"/>
        <dbReference type="ChEBI" id="CHEBI:15378"/>
        <dbReference type="ChEBI" id="CHEBI:29999"/>
        <dbReference type="ChEBI" id="CHEBI:30616"/>
        <dbReference type="ChEBI" id="CHEBI:83421"/>
        <dbReference type="ChEBI" id="CHEBI:456216"/>
        <dbReference type="EC" id="2.7.11.1"/>
    </reaction>
</comment>
<evidence type="ECO:0000313" key="10">
    <source>
        <dbReference type="EMBL" id="GAA0152317.1"/>
    </source>
</evidence>
<feature type="domain" description="Wall-associated receptor kinase galacturonan-binding" evidence="8">
    <location>
        <begin position="37"/>
        <end position="91"/>
    </location>
</feature>
<dbReference type="PANTHER" id="PTHR33138:SF75">
    <property type="entry name" value="WALL-ASSOCIATED RECEPTOR KINASE GALACTURONAN-BINDING DOMAIN-CONTAINING PROTEIN"/>
    <property type="match status" value="1"/>
</dbReference>